<evidence type="ECO:0000313" key="2">
    <source>
        <dbReference type="EMBL" id="GAE30367.1"/>
    </source>
</evidence>
<dbReference type="InterPro" id="IPR021683">
    <property type="entry name" value="DUF3267"/>
</dbReference>
<dbReference type="Pfam" id="PF11667">
    <property type="entry name" value="DUF3267"/>
    <property type="match status" value="1"/>
</dbReference>
<keyword evidence="3" id="KW-1185">Reference proteome</keyword>
<dbReference type="Proteomes" id="UP000018895">
    <property type="component" value="Unassembled WGS sequence"/>
</dbReference>
<evidence type="ECO:0000313" key="3">
    <source>
        <dbReference type="Proteomes" id="UP000018895"/>
    </source>
</evidence>
<feature type="transmembrane region" description="Helical" evidence="1">
    <location>
        <begin position="105"/>
        <end position="126"/>
    </location>
</feature>
<organism evidence="2 3">
    <name type="scientific">Halalkalibacter hemicellulosilyticusJCM 9152</name>
    <dbReference type="NCBI Taxonomy" id="1236971"/>
    <lineage>
        <taxon>Bacteria</taxon>
        <taxon>Bacillati</taxon>
        <taxon>Bacillota</taxon>
        <taxon>Bacilli</taxon>
        <taxon>Bacillales</taxon>
        <taxon>Bacillaceae</taxon>
        <taxon>Halalkalibacter</taxon>
    </lineage>
</organism>
<proteinExistence type="predicted"/>
<dbReference type="EMBL" id="BAUU01000011">
    <property type="protein sequence ID" value="GAE30367.1"/>
    <property type="molecule type" value="Genomic_DNA"/>
</dbReference>
<name>W4QEK1_9BACI</name>
<comment type="caution">
    <text evidence="2">The sequence shown here is derived from an EMBL/GenBank/DDBJ whole genome shotgun (WGS) entry which is preliminary data.</text>
</comment>
<dbReference type="STRING" id="1236971.JCM9152_1773"/>
<sequence length="179" mass="20470">MNCWKTIRVTQEYGLLRLILFSACTMLFSFLFYYLIISSFTQAHEFVHVSFISMICSIALLIATHKLLHLIPIWLCGKKASITCKFVMFLPLTGIKLYEPIARNLYVLSLITPAILLTMVGAFLSIMYPTYVAFISILTSIHFGLIFFDFVYLSFIVKAPKRSLVENHPEGFHILLKAS</sequence>
<gene>
    <name evidence="2" type="ORF">JCM9152_1773</name>
</gene>
<keyword evidence="1" id="KW-0812">Transmembrane</keyword>
<feature type="transmembrane region" description="Helical" evidence="1">
    <location>
        <begin position="15"/>
        <end position="37"/>
    </location>
</feature>
<protein>
    <recommendedName>
        <fullName evidence="4">DUF3267 domain-containing protein</fullName>
    </recommendedName>
</protein>
<feature type="transmembrane region" description="Helical" evidence="1">
    <location>
        <begin position="132"/>
        <end position="153"/>
    </location>
</feature>
<dbReference type="AlphaFoldDB" id="W4QEK1"/>
<evidence type="ECO:0008006" key="4">
    <source>
        <dbReference type="Google" id="ProtNLM"/>
    </source>
</evidence>
<accession>W4QEK1</accession>
<evidence type="ECO:0000256" key="1">
    <source>
        <dbReference type="SAM" id="Phobius"/>
    </source>
</evidence>
<dbReference type="RefSeq" id="WP_035342966.1">
    <property type="nucleotide sequence ID" value="NZ_BAUU01000011.1"/>
</dbReference>
<keyword evidence="1" id="KW-1133">Transmembrane helix</keyword>
<dbReference type="OrthoDB" id="2360495at2"/>
<keyword evidence="1" id="KW-0472">Membrane</keyword>
<feature type="transmembrane region" description="Helical" evidence="1">
    <location>
        <begin position="49"/>
        <end position="68"/>
    </location>
</feature>
<reference evidence="2" key="1">
    <citation type="journal article" date="2014" name="Genome Announc.">
        <title>Draft Genome Sequences of Three Alkaliphilic Bacillus Strains, Bacillus wakoensis JCM 9140T, Bacillus akibai JCM 9157T, and Bacillus hemicellulosilyticus JCM 9152T.</title>
        <authorList>
            <person name="Yuki M."/>
            <person name="Oshima K."/>
            <person name="Suda W."/>
            <person name="Oshida Y."/>
            <person name="Kitamura K."/>
            <person name="Iida T."/>
            <person name="Hattori M."/>
            <person name="Ohkuma M."/>
        </authorList>
    </citation>
    <scope>NUCLEOTIDE SEQUENCE [LARGE SCALE GENOMIC DNA]</scope>
    <source>
        <strain evidence="2">JCM 9152</strain>
    </source>
</reference>